<dbReference type="InterPro" id="IPR049704">
    <property type="entry name" value="Aminotrans_3_PPA_site"/>
</dbReference>
<dbReference type="EC" id="2.6.1.-" evidence="7"/>
<dbReference type="AlphaFoldDB" id="A8LIZ4"/>
<evidence type="ECO:0000256" key="4">
    <source>
        <dbReference type="ARBA" id="ARBA00022679"/>
    </source>
</evidence>
<evidence type="ECO:0000256" key="2">
    <source>
        <dbReference type="ARBA" id="ARBA00008954"/>
    </source>
</evidence>
<dbReference type="HOGENOM" id="CLU_016922_4_0_5"/>
<dbReference type="GO" id="GO:0030170">
    <property type="term" value="F:pyridoxal phosphate binding"/>
    <property type="evidence" value="ECO:0007669"/>
    <property type="project" value="InterPro"/>
</dbReference>
<keyword evidence="5 6" id="KW-0663">Pyridoxal phosphate</keyword>
<dbReference type="STRING" id="398580.Dshi_1366"/>
<dbReference type="GO" id="GO:0016223">
    <property type="term" value="F:beta-alanine:pyruvate transaminase activity"/>
    <property type="evidence" value="ECO:0007669"/>
    <property type="project" value="UniProtKB-EC"/>
</dbReference>
<keyword evidence="3 7" id="KW-0032">Aminotransferase</keyword>
<dbReference type="OrthoDB" id="9801834at2"/>
<evidence type="ECO:0000256" key="3">
    <source>
        <dbReference type="ARBA" id="ARBA00022576"/>
    </source>
</evidence>
<dbReference type="SUPFAM" id="SSF53383">
    <property type="entry name" value="PLP-dependent transferases"/>
    <property type="match status" value="1"/>
</dbReference>
<keyword evidence="4 7" id="KW-0808">Transferase</keyword>
<dbReference type="PANTHER" id="PTHR42684:SF1">
    <property type="entry name" value="BETA-ALANINE--PYRUVATE AMINOTRANSFERASE"/>
    <property type="match status" value="1"/>
</dbReference>
<protein>
    <submittedName>
        <fullName evidence="7">Aminotransferase class-III</fullName>
        <ecNumber evidence="7">2.6.1.-</ecNumber>
        <ecNumber evidence="7">2.6.1.18</ecNumber>
    </submittedName>
</protein>
<evidence type="ECO:0000313" key="8">
    <source>
        <dbReference type="Proteomes" id="UP000006833"/>
    </source>
</evidence>
<dbReference type="InterPro" id="IPR005814">
    <property type="entry name" value="Aminotrans_3"/>
</dbReference>
<evidence type="ECO:0000256" key="1">
    <source>
        <dbReference type="ARBA" id="ARBA00001933"/>
    </source>
</evidence>
<dbReference type="PIRSF" id="PIRSF000521">
    <property type="entry name" value="Transaminase_4ab_Lys_Orn"/>
    <property type="match status" value="1"/>
</dbReference>
<evidence type="ECO:0000256" key="6">
    <source>
        <dbReference type="RuleBase" id="RU003560"/>
    </source>
</evidence>
<dbReference type="PROSITE" id="PS00600">
    <property type="entry name" value="AA_TRANSFER_CLASS_3"/>
    <property type="match status" value="1"/>
</dbReference>
<dbReference type="EMBL" id="CP000830">
    <property type="protein sequence ID" value="ABV93108.1"/>
    <property type="molecule type" value="Genomic_DNA"/>
</dbReference>
<dbReference type="EC" id="2.6.1.18" evidence="7"/>
<dbReference type="PANTHER" id="PTHR42684">
    <property type="entry name" value="ADENOSYLMETHIONINE-8-AMINO-7-OXONONANOATE AMINOTRANSFERASE"/>
    <property type="match status" value="1"/>
</dbReference>
<evidence type="ECO:0000313" key="7">
    <source>
        <dbReference type="EMBL" id="ABV93108.1"/>
    </source>
</evidence>
<sequence length="441" mass="47886">MALDAKSRPNDLSAFWMPFTANRQFKSNPRMFVAADGMYYTTAEGRQVLDGTAGLWCCNAGHKRPRIVEAIQAQAAELDYAPAFQMGHPRAFELANRLVEIAPDGMDHVFYTNSGSEAVESALKIALAYHRARGEAGRTRLIGRERGYHGVNFGGISVGGIVNNRKHFGTLLTGVDHLPHTHIPENQWSRGMPELGAHLADDLERIIALHGAETIAAVIVEPMAGSTGVLLPPKGYLQRLRKITQDHGIVLIFDEVITGFGRVGAAFGAQRFGVTPDMITCAKGLTNGVIPMGAVLCGSHIHDAFMQGPENLIELFHGYTYSGNPIASAAGLATLETYREDDLFARALDLEPYWQEALHSLKGARHVIDIRNLGLIGAIELEPISGHPTKRAFQAFLDAYDKGVLIRTTGDIIALSPPLIIETAQIDRIVETLGEVLAALD</sequence>
<dbReference type="Proteomes" id="UP000006833">
    <property type="component" value="Chromosome"/>
</dbReference>
<dbReference type="InterPro" id="IPR015424">
    <property type="entry name" value="PyrdxlP-dep_Trfase"/>
</dbReference>
<reference evidence="8" key="1">
    <citation type="journal article" date="2010" name="ISME J.">
        <title>The complete genome sequence of the algal symbiont Dinoroseobacter shibae: a hitchhiker's guide to life in the sea.</title>
        <authorList>
            <person name="Wagner-Dobler I."/>
            <person name="Ballhausen B."/>
            <person name="Berger M."/>
            <person name="Brinkhoff T."/>
            <person name="Buchholz I."/>
            <person name="Bunk B."/>
            <person name="Cypionka H."/>
            <person name="Daniel R."/>
            <person name="Drepper T."/>
            <person name="Gerdts G."/>
            <person name="Hahnke S."/>
            <person name="Han C."/>
            <person name="Jahn D."/>
            <person name="Kalhoefer D."/>
            <person name="Kiss H."/>
            <person name="Klenk H.P."/>
            <person name="Kyrpides N."/>
            <person name="Liebl W."/>
            <person name="Liesegang H."/>
            <person name="Meincke L."/>
            <person name="Pati A."/>
            <person name="Petersen J."/>
            <person name="Piekarski T."/>
            <person name="Pommerenke C."/>
            <person name="Pradella S."/>
            <person name="Pukall R."/>
            <person name="Rabus R."/>
            <person name="Stackebrandt E."/>
            <person name="Thole S."/>
            <person name="Thompson L."/>
            <person name="Tielen P."/>
            <person name="Tomasch J."/>
            <person name="von Jan M."/>
            <person name="Wanphrut N."/>
            <person name="Wichels A."/>
            <person name="Zech H."/>
            <person name="Simon M."/>
        </authorList>
    </citation>
    <scope>NUCLEOTIDE SEQUENCE [LARGE SCALE GENOMIC DNA]</scope>
    <source>
        <strain evidence="8">DSM 16493 / NCIMB 14021 / DFL 12</strain>
    </source>
</reference>
<dbReference type="InterPro" id="IPR015421">
    <property type="entry name" value="PyrdxlP-dep_Trfase_major"/>
</dbReference>
<name>A8LIZ4_DINSH</name>
<accession>A8LIZ4</accession>
<dbReference type="CDD" id="cd00610">
    <property type="entry name" value="OAT_like"/>
    <property type="match status" value="1"/>
</dbReference>
<dbReference type="Gene3D" id="3.40.640.10">
    <property type="entry name" value="Type I PLP-dependent aspartate aminotransferase-like (Major domain)"/>
    <property type="match status" value="1"/>
</dbReference>
<dbReference type="eggNOG" id="COG0161">
    <property type="taxonomic scope" value="Bacteria"/>
</dbReference>
<dbReference type="GO" id="GO:0004015">
    <property type="term" value="F:adenosylmethionine-8-amino-7-oxononanoate transaminase activity"/>
    <property type="evidence" value="ECO:0007669"/>
    <property type="project" value="TreeGrafter"/>
</dbReference>
<dbReference type="GO" id="GO:0009102">
    <property type="term" value="P:biotin biosynthetic process"/>
    <property type="evidence" value="ECO:0007669"/>
    <property type="project" value="TreeGrafter"/>
</dbReference>
<organism evidence="7 8">
    <name type="scientific">Dinoroseobacter shibae (strain DSM 16493 / NCIMB 14021 / DFL 12)</name>
    <dbReference type="NCBI Taxonomy" id="398580"/>
    <lineage>
        <taxon>Bacteria</taxon>
        <taxon>Pseudomonadati</taxon>
        <taxon>Pseudomonadota</taxon>
        <taxon>Alphaproteobacteria</taxon>
        <taxon>Rhodobacterales</taxon>
        <taxon>Roseobacteraceae</taxon>
        <taxon>Dinoroseobacter</taxon>
    </lineage>
</organism>
<proteinExistence type="inferred from homology"/>
<dbReference type="RefSeq" id="WP_012178038.1">
    <property type="nucleotide sequence ID" value="NC_009952.1"/>
</dbReference>
<evidence type="ECO:0000256" key="5">
    <source>
        <dbReference type="ARBA" id="ARBA00022898"/>
    </source>
</evidence>
<dbReference type="Pfam" id="PF00202">
    <property type="entry name" value="Aminotran_3"/>
    <property type="match status" value="1"/>
</dbReference>
<comment type="similarity">
    <text evidence="2 6">Belongs to the class-III pyridoxal-phosphate-dependent aminotransferase family.</text>
</comment>
<keyword evidence="8" id="KW-1185">Reference proteome</keyword>
<dbReference type="InterPro" id="IPR015422">
    <property type="entry name" value="PyrdxlP-dep_Trfase_small"/>
</dbReference>
<dbReference type="Gene3D" id="3.90.1150.10">
    <property type="entry name" value="Aspartate Aminotransferase, domain 1"/>
    <property type="match status" value="1"/>
</dbReference>
<gene>
    <name evidence="7" type="ordered locus">Dshi_1366</name>
</gene>
<comment type="cofactor">
    <cofactor evidence="1">
        <name>pyridoxal 5'-phosphate</name>
        <dbReference type="ChEBI" id="CHEBI:597326"/>
    </cofactor>
</comment>
<dbReference type="FunFam" id="3.40.640.10:FF:000014">
    <property type="entry name" value="Adenosylmethionine-8-amino-7-oxononanoate aminotransferase, probable"/>
    <property type="match status" value="1"/>
</dbReference>
<dbReference type="KEGG" id="dsh:Dshi_1366"/>